<dbReference type="Gene3D" id="3.40.630.30">
    <property type="match status" value="1"/>
</dbReference>
<dbReference type="Pfam" id="PF13302">
    <property type="entry name" value="Acetyltransf_3"/>
    <property type="match status" value="1"/>
</dbReference>
<dbReference type="InterPro" id="IPR000182">
    <property type="entry name" value="GNAT_dom"/>
</dbReference>
<evidence type="ECO:0000313" key="3">
    <source>
        <dbReference type="Proteomes" id="UP000468928"/>
    </source>
</evidence>
<dbReference type="GO" id="GO:0016747">
    <property type="term" value="F:acyltransferase activity, transferring groups other than amino-acyl groups"/>
    <property type="evidence" value="ECO:0007669"/>
    <property type="project" value="InterPro"/>
</dbReference>
<dbReference type="EMBL" id="JAAGUZ010000117">
    <property type="protein sequence ID" value="NEW48029.1"/>
    <property type="molecule type" value="Genomic_DNA"/>
</dbReference>
<dbReference type="Proteomes" id="UP000468928">
    <property type="component" value="Unassembled WGS sequence"/>
</dbReference>
<dbReference type="SUPFAM" id="SSF55729">
    <property type="entry name" value="Acyl-CoA N-acyltransferases (Nat)"/>
    <property type="match status" value="1"/>
</dbReference>
<reference evidence="2 3" key="1">
    <citation type="submission" date="2020-01" db="EMBL/GenBank/DDBJ databases">
        <title>Genetics and antimicrobial susceptibilities of Nocardia species isolated from the soil; a comparison with species isolated from humans.</title>
        <authorList>
            <person name="Carrasco G."/>
            <person name="Monzon S."/>
            <person name="Sansegundo M."/>
            <person name="Garcia E."/>
            <person name="Garrido N."/>
            <person name="Medina M.J."/>
            <person name="Villalon P."/>
            <person name="Ramirez-Arocha A.C."/>
            <person name="Jimenez P."/>
            <person name="Cuesta I."/>
            <person name="Valdezate S."/>
        </authorList>
    </citation>
    <scope>NUCLEOTIDE SEQUENCE [LARGE SCALE GENOMIC DNA]</scope>
    <source>
        <strain evidence="2 3">CNM20110639</strain>
    </source>
</reference>
<evidence type="ECO:0000259" key="1">
    <source>
        <dbReference type="Pfam" id="PF13302"/>
    </source>
</evidence>
<name>A0A6P1DEV7_9NOCA</name>
<organism evidence="2 3">
    <name type="scientific">Nocardia cyriacigeorgica</name>
    <dbReference type="NCBI Taxonomy" id="135487"/>
    <lineage>
        <taxon>Bacteria</taxon>
        <taxon>Bacillati</taxon>
        <taxon>Actinomycetota</taxon>
        <taxon>Actinomycetes</taxon>
        <taxon>Mycobacteriales</taxon>
        <taxon>Nocardiaceae</taxon>
        <taxon>Nocardia</taxon>
    </lineage>
</organism>
<evidence type="ECO:0000313" key="2">
    <source>
        <dbReference type="EMBL" id="NEW48029.1"/>
    </source>
</evidence>
<sequence>MSRLDRLRIRRWFDLPASNDLAGYQPSQWIKTDVPTEGKWYVRRDEWIASRPDDPLRSPVAYIAADTFGGDRIAEGIFTPAAPFSMTLLYRVGPRHLGRGYSTATIRALLDHPAAADISEFRCTVAQDNEPSRRAALGAGFTIDHAEVIGGRKKDLLVFRRLPESCRSATVGPCQ</sequence>
<gene>
    <name evidence="2" type="ORF">GV789_26910</name>
</gene>
<protein>
    <submittedName>
        <fullName evidence="2">GNAT family N-acetyltransferase</fullName>
    </submittedName>
</protein>
<accession>A0A6P1DEV7</accession>
<keyword evidence="2" id="KW-0808">Transferase</keyword>
<comment type="caution">
    <text evidence="2">The sequence shown here is derived from an EMBL/GenBank/DDBJ whole genome shotgun (WGS) entry which is preliminary data.</text>
</comment>
<feature type="domain" description="N-acetyltransferase" evidence="1">
    <location>
        <begin position="72"/>
        <end position="142"/>
    </location>
</feature>
<dbReference type="AlphaFoldDB" id="A0A6P1DEV7"/>
<dbReference type="InterPro" id="IPR016181">
    <property type="entry name" value="Acyl_CoA_acyltransferase"/>
</dbReference>
<proteinExistence type="predicted"/>